<dbReference type="RefSeq" id="WP_143649104.1">
    <property type="nucleotide sequence ID" value="NZ_JABJXA010000013.1"/>
</dbReference>
<reference evidence="1" key="3">
    <citation type="journal article" name="Syst. Appl. Microbiol.">
        <title>Streptomyces alkaliterrae sp. nov., isolated from an alkaline soil, and emended descriptions of Streptomyces alkaliphilus, Streptomyces calidiresistens and Streptomyces durbertensis.</title>
        <authorList>
            <person name="Swiecimska M."/>
            <person name="Golinska P."/>
            <person name="Nouioui I."/>
            <person name="Wypij M."/>
            <person name="Rai M."/>
            <person name="Sangal V."/>
            <person name="Goodfellow M."/>
        </authorList>
    </citation>
    <scope>NUCLEOTIDE SEQUENCE</scope>
    <source>
        <strain evidence="1">OF8</strain>
    </source>
</reference>
<name>A0A5P0YT88_9ACTN</name>
<evidence type="ECO:0000313" key="1">
    <source>
        <dbReference type="EMBL" id="MBB1257924.1"/>
    </source>
</evidence>
<organism evidence="2 3">
    <name type="scientific">Streptomyces alkaliterrae</name>
    <dbReference type="NCBI Taxonomy" id="2213162"/>
    <lineage>
        <taxon>Bacteria</taxon>
        <taxon>Bacillati</taxon>
        <taxon>Actinomycetota</taxon>
        <taxon>Actinomycetes</taxon>
        <taxon>Kitasatosporales</taxon>
        <taxon>Streptomycetaceae</taxon>
        <taxon>Streptomyces</taxon>
    </lineage>
</organism>
<dbReference type="EMBL" id="VJYK02000177">
    <property type="protein sequence ID" value="MQS03533.1"/>
    <property type="molecule type" value="Genomic_DNA"/>
</dbReference>
<accession>A0A5P0YT88</accession>
<proteinExistence type="predicted"/>
<dbReference type="Proteomes" id="UP000517765">
    <property type="component" value="Unassembled WGS sequence"/>
</dbReference>
<evidence type="ECO:0000313" key="3">
    <source>
        <dbReference type="Proteomes" id="UP000320857"/>
    </source>
</evidence>
<sequence>MDDPVVSDPGTPFARALRAAVARRGLPLQRLSSRLAERGLPLSPATLSHWQRGRSQPERGDSLAALTALESILGLDEGELSGLLGPQRPRGRSVTPPESPAVLRRLYGTGSTQEAALGGAAFREFNTGLRALTVRDTLVLDESRCVRRVLVQQVVRASRPGVDRLTVVHEVDDPRSLPVDVRVRCGRLGEVRCDPAVSCAVVEVLFGRPLRVSETAIVEYELAIDDCRTPSLFHERSVRPGLRELLLHVRFHPAALPLRCHRYHRPAADGPRGRLRRVELDASHTAHLLPGRCTVGFHGLAWQWPR</sequence>
<evidence type="ECO:0000313" key="4">
    <source>
        <dbReference type="Proteomes" id="UP000517765"/>
    </source>
</evidence>
<evidence type="ECO:0000313" key="2">
    <source>
        <dbReference type="EMBL" id="MQS03533.1"/>
    </source>
</evidence>
<protein>
    <submittedName>
        <fullName evidence="2">Uncharacterized protein</fullName>
    </submittedName>
</protein>
<keyword evidence="3" id="KW-1185">Reference proteome</keyword>
<dbReference type="EMBL" id="JABJXA010000013">
    <property type="protein sequence ID" value="MBB1257924.1"/>
    <property type="molecule type" value="Genomic_DNA"/>
</dbReference>
<reference evidence="4" key="2">
    <citation type="submission" date="2020-05" db="EMBL/GenBank/DDBJ databases">
        <title>Classification of alakaliphilic streptomycetes isolated from an alkaline soil next to Lonar Crater, India and a proposal for the recognition of Streptomyces alkaliterrae sp. nov.</title>
        <authorList>
            <person name="Golinska P."/>
        </authorList>
    </citation>
    <scope>NUCLEOTIDE SEQUENCE [LARGE SCALE GENOMIC DNA]</scope>
    <source>
        <strain evidence="4">OF8</strain>
    </source>
</reference>
<dbReference type="OrthoDB" id="3690688at2"/>
<reference evidence="2 3" key="1">
    <citation type="submission" date="2019-10" db="EMBL/GenBank/DDBJ databases">
        <title>Streptomyces sp. nov., a novel actinobacterium isolated from alkaline environment.</title>
        <authorList>
            <person name="Golinska P."/>
        </authorList>
    </citation>
    <scope>NUCLEOTIDE SEQUENCE [LARGE SCALE GENOMIC DNA]</scope>
    <source>
        <strain evidence="2 3">OF1</strain>
    </source>
</reference>
<comment type="caution">
    <text evidence="2">The sequence shown here is derived from an EMBL/GenBank/DDBJ whole genome shotgun (WGS) entry which is preliminary data.</text>
</comment>
<dbReference type="AlphaFoldDB" id="A0A5P0YT88"/>
<gene>
    <name evidence="2" type="ORF">FNX44_016970</name>
    <name evidence="1" type="ORF">H3147_03655</name>
</gene>
<dbReference type="Proteomes" id="UP000320857">
    <property type="component" value="Unassembled WGS sequence"/>
</dbReference>